<accession>A0ABT9WVU5</accession>
<evidence type="ECO:0000256" key="5">
    <source>
        <dbReference type="ARBA" id="ARBA00022989"/>
    </source>
</evidence>
<reference evidence="9 10" key="1">
    <citation type="submission" date="2023-07" db="EMBL/GenBank/DDBJ databases">
        <title>Genomic Encyclopedia of Type Strains, Phase IV (KMG-IV): sequencing the most valuable type-strain genomes for metagenomic binning, comparative biology and taxonomic classification.</title>
        <authorList>
            <person name="Goeker M."/>
        </authorList>
    </citation>
    <scope>NUCLEOTIDE SEQUENCE [LARGE SCALE GENOMIC DNA]</scope>
    <source>
        <strain evidence="9 10">DSM 23837</strain>
    </source>
</reference>
<proteinExistence type="inferred from homology"/>
<keyword evidence="9" id="KW-0378">Hydrolase</keyword>
<evidence type="ECO:0000313" key="9">
    <source>
        <dbReference type="EMBL" id="MDQ0177428.1"/>
    </source>
</evidence>
<dbReference type="Proteomes" id="UP001223586">
    <property type="component" value="Unassembled WGS sequence"/>
</dbReference>
<protein>
    <submittedName>
        <fullName evidence="9">Zn-dependent protease</fullName>
    </submittedName>
</protein>
<evidence type="ECO:0000256" key="7">
    <source>
        <dbReference type="SAM" id="Phobius"/>
    </source>
</evidence>
<feature type="transmembrane region" description="Helical" evidence="7">
    <location>
        <begin position="80"/>
        <end position="101"/>
    </location>
</feature>
<comment type="subcellular location">
    <subcellularLocation>
        <location evidence="2">Membrane</location>
        <topology evidence="2">Multi-pass membrane protein</topology>
    </subcellularLocation>
</comment>
<evidence type="ECO:0000256" key="4">
    <source>
        <dbReference type="ARBA" id="ARBA00022692"/>
    </source>
</evidence>
<evidence type="ECO:0000256" key="1">
    <source>
        <dbReference type="ARBA" id="ARBA00001947"/>
    </source>
</evidence>
<sequence>MSLLIFLFVFAPFAMLLHECGHGLGALFVKAREIKITHGTGPSIVRLSIGRLQYHLHLFYIFGGMTESAKEAPYNRLEKIVITLMGPILNGITGLFVFCLLSSIHSLWHLFALFNFWLCFINLIPFKISERTSDGYIVFYLLFHKN</sequence>
<keyword evidence="4 7" id="KW-0812">Transmembrane</keyword>
<feature type="transmembrane region" description="Helical" evidence="7">
    <location>
        <begin position="108"/>
        <end position="126"/>
    </location>
</feature>
<dbReference type="GO" id="GO:0008233">
    <property type="term" value="F:peptidase activity"/>
    <property type="evidence" value="ECO:0007669"/>
    <property type="project" value="UniProtKB-KW"/>
</dbReference>
<comment type="caution">
    <text evidence="9">The sequence shown here is derived from an EMBL/GenBank/DDBJ whole genome shotgun (WGS) entry which is preliminary data.</text>
</comment>
<keyword evidence="6 7" id="KW-0472">Membrane</keyword>
<organism evidence="9 10">
    <name type="scientific">Bacillus chungangensis</name>
    <dbReference type="NCBI Taxonomy" id="587633"/>
    <lineage>
        <taxon>Bacteria</taxon>
        <taxon>Bacillati</taxon>
        <taxon>Bacillota</taxon>
        <taxon>Bacilli</taxon>
        <taxon>Bacillales</taxon>
        <taxon>Bacillaceae</taxon>
        <taxon>Bacillus</taxon>
    </lineage>
</organism>
<comment type="similarity">
    <text evidence="3">Belongs to the peptidase M50B family.</text>
</comment>
<dbReference type="GO" id="GO:0006508">
    <property type="term" value="P:proteolysis"/>
    <property type="evidence" value="ECO:0007669"/>
    <property type="project" value="UniProtKB-KW"/>
</dbReference>
<dbReference type="Pfam" id="PF02163">
    <property type="entry name" value="Peptidase_M50"/>
    <property type="match status" value="1"/>
</dbReference>
<keyword evidence="9" id="KW-0645">Protease</keyword>
<name>A0ABT9WVU5_9BACI</name>
<gene>
    <name evidence="9" type="ORF">J2S08_003308</name>
</gene>
<comment type="cofactor">
    <cofactor evidence="1">
        <name>Zn(2+)</name>
        <dbReference type="ChEBI" id="CHEBI:29105"/>
    </cofactor>
</comment>
<keyword evidence="5 7" id="KW-1133">Transmembrane helix</keyword>
<evidence type="ECO:0000259" key="8">
    <source>
        <dbReference type="Pfam" id="PF02163"/>
    </source>
</evidence>
<evidence type="ECO:0000256" key="6">
    <source>
        <dbReference type="ARBA" id="ARBA00023136"/>
    </source>
</evidence>
<keyword evidence="10" id="KW-1185">Reference proteome</keyword>
<evidence type="ECO:0000256" key="3">
    <source>
        <dbReference type="ARBA" id="ARBA00007931"/>
    </source>
</evidence>
<dbReference type="EMBL" id="JAUSTT010000022">
    <property type="protein sequence ID" value="MDQ0177428.1"/>
    <property type="molecule type" value="Genomic_DNA"/>
</dbReference>
<evidence type="ECO:0000313" key="10">
    <source>
        <dbReference type="Proteomes" id="UP001223586"/>
    </source>
</evidence>
<dbReference type="InterPro" id="IPR008915">
    <property type="entry name" value="Peptidase_M50"/>
</dbReference>
<dbReference type="RefSeq" id="WP_307231395.1">
    <property type="nucleotide sequence ID" value="NZ_JAUSTT010000022.1"/>
</dbReference>
<feature type="domain" description="Peptidase M50" evidence="8">
    <location>
        <begin position="14"/>
        <end position="101"/>
    </location>
</feature>
<evidence type="ECO:0000256" key="2">
    <source>
        <dbReference type="ARBA" id="ARBA00004141"/>
    </source>
</evidence>